<evidence type="ECO:0000313" key="10">
    <source>
        <dbReference type="Proteomes" id="UP000236753"/>
    </source>
</evidence>
<dbReference type="AlphaFoldDB" id="A0A1H5RMJ8"/>
<keyword evidence="4 7" id="KW-0133">Cell shape</keyword>
<keyword evidence="5 7" id="KW-0573">Peptidoglycan synthesis</keyword>
<feature type="active site" description="Nucleophile" evidence="7">
    <location>
        <position position="167"/>
    </location>
</feature>
<reference evidence="9 10" key="1">
    <citation type="submission" date="2016-10" db="EMBL/GenBank/DDBJ databases">
        <authorList>
            <person name="de Groot N.N."/>
        </authorList>
    </citation>
    <scope>NUCLEOTIDE SEQUENCE [LARGE SCALE GENOMIC DNA]</scope>
    <source>
        <strain evidence="9 10">Nm13</strain>
    </source>
</reference>
<dbReference type="SUPFAM" id="SSF141523">
    <property type="entry name" value="L,D-transpeptidase catalytic domain-like"/>
    <property type="match status" value="1"/>
</dbReference>
<dbReference type="Proteomes" id="UP000236753">
    <property type="component" value="Unassembled WGS sequence"/>
</dbReference>
<gene>
    <name evidence="9" type="ORF">SAMN05216334_10131</name>
</gene>
<evidence type="ECO:0000256" key="5">
    <source>
        <dbReference type="ARBA" id="ARBA00022984"/>
    </source>
</evidence>
<evidence type="ECO:0000313" key="9">
    <source>
        <dbReference type="EMBL" id="SEF38757.1"/>
    </source>
</evidence>
<dbReference type="GO" id="GO:0071555">
    <property type="term" value="P:cell wall organization"/>
    <property type="evidence" value="ECO:0007669"/>
    <property type="project" value="UniProtKB-UniRule"/>
</dbReference>
<dbReference type="PROSITE" id="PS52029">
    <property type="entry name" value="LD_TPASE"/>
    <property type="match status" value="1"/>
</dbReference>
<dbReference type="InterPro" id="IPR005490">
    <property type="entry name" value="LD_TPept_cat_dom"/>
</dbReference>
<evidence type="ECO:0000256" key="3">
    <source>
        <dbReference type="ARBA" id="ARBA00022679"/>
    </source>
</evidence>
<dbReference type="GO" id="GO:0009252">
    <property type="term" value="P:peptidoglycan biosynthetic process"/>
    <property type="evidence" value="ECO:0007669"/>
    <property type="project" value="UniProtKB-UniPathway"/>
</dbReference>
<evidence type="ECO:0000256" key="2">
    <source>
        <dbReference type="ARBA" id="ARBA00005992"/>
    </source>
</evidence>
<dbReference type="GO" id="GO:0016740">
    <property type="term" value="F:transferase activity"/>
    <property type="evidence" value="ECO:0007669"/>
    <property type="project" value="UniProtKB-KW"/>
</dbReference>
<name>A0A1H5RMJ8_9PROT</name>
<evidence type="ECO:0000256" key="4">
    <source>
        <dbReference type="ARBA" id="ARBA00022960"/>
    </source>
</evidence>
<feature type="domain" description="L,D-TPase catalytic" evidence="8">
    <location>
        <begin position="34"/>
        <end position="191"/>
    </location>
</feature>
<evidence type="ECO:0000256" key="6">
    <source>
        <dbReference type="ARBA" id="ARBA00023316"/>
    </source>
</evidence>
<dbReference type="GO" id="GO:0004180">
    <property type="term" value="F:carboxypeptidase activity"/>
    <property type="evidence" value="ECO:0007669"/>
    <property type="project" value="UniProtKB-ARBA"/>
</dbReference>
<evidence type="ECO:0000256" key="7">
    <source>
        <dbReference type="PROSITE-ProRule" id="PRU01373"/>
    </source>
</evidence>
<dbReference type="CDD" id="cd16913">
    <property type="entry name" value="YkuD_like"/>
    <property type="match status" value="1"/>
</dbReference>
<keyword evidence="3" id="KW-0808">Transferase</keyword>
<comment type="pathway">
    <text evidence="1 7">Cell wall biogenesis; peptidoglycan biosynthesis.</text>
</comment>
<keyword evidence="6 7" id="KW-0961">Cell wall biogenesis/degradation</keyword>
<evidence type="ECO:0000256" key="1">
    <source>
        <dbReference type="ARBA" id="ARBA00004752"/>
    </source>
</evidence>
<dbReference type="Pfam" id="PF03734">
    <property type="entry name" value="YkuD"/>
    <property type="match status" value="1"/>
</dbReference>
<accession>A0A1H5RMJ8</accession>
<dbReference type="PANTHER" id="PTHR36699">
    <property type="entry name" value="LD-TRANSPEPTIDASE"/>
    <property type="match status" value="1"/>
</dbReference>
<sequence>MIWLIFFKDYLKILLIGLFGFSIMQNVARADNGIWIDVDTVEQTLSVMQGDTVQAVFENVAIGRYGTTWSKVTKDDKTPLGRFKVGWVNEKSRYYRFFGLDYPNLDTAKRALEENRIDEETWLSIKQAKNGGRTPPQDTLLGGHIGIHGIGRGDQEIHHKYNWTNGCVALTNEQIDQLGKWIKPGIWVNIR</sequence>
<organism evidence="9 10">
    <name type="scientific">Nitrosomonas ureae</name>
    <dbReference type="NCBI Taxonomy" id="44577"/>
    <lineage>
        <taxon>Bacteria</taxon>
        <taxon>Pseudomonadati</taxon>
        <taxon>Pseudomonadota</taxon>
        <taxon>Betaproteobacteria</taxon>
        <taxon>Nitrosomonadales</taxon>
        <taxon>Nitrosomonadaceae</taxon>
        <taxon>Nitrosomonas</taxon>
    </lineage>
</organism>
<dbReference type="InterPro" id="IPR038063">
    <property type="entry name" value="Transpep_catalytic_dom"/>
</dbReference>
<dbReference type="Gene3D" id="2.40.440.10">
    <property type="entry name" value="L,D-transpeptidase catalytic domain-like"/>
    <property type="match status" value="1"/>
</dbReference>
<feature type="active site" description="Proton donor/acceptor" evidence="7">
    <location>
        <position position="148"/>
    </location>
</feature>
<dbReference type="PANTHER" id="PTHR36699:SF1">
    <property type="entry name" value="L,D-TRANSPEPTIDASE YAFK-RELATED"/>
    <property type="match status" value="1"/>
</dbReference>
<dbReference type="EMBL" id="FNUX01000001">
    <property type="protein sequence ID" value="SEF38757.1"/>
    <property type="molecule type" value="Genomic_DNA"/>
</dbReference>
<dbReference type="GO" id="GO:0008360">
    <property type="term" value="P:regulation of cell shape"/>
    <property type="evidence" value="ECO:0007669"/>
    <property type="project" value="UniProtKB-UniRule"/>
</dbReference>
<protein>
    <submittedName>
        <fullName evidence="9">L,D-transpeptidase catalytic domain</fullName>
    </submittedName>
</protein>
<comment type="similarity">
    <text evidence="2">Belongs to the YkuD family.</text>
</comment>
<proteinExistence type="inferred from homology"/>
<dbReference type="UniPathway" id="UPA00219"/>
<evidence type="ECO:0000259" key="8">
    <source>
        <dbReference type="PROSITE" id="PS52029"/>
    </source>
</evidence>